<dbReference type="PANTHER" id="PTHR47962">
    <property type="entry name" value="ATP-DEPENDENT HELICASE LHR-RELATED-RELATED"/>
    <property type="match status" value="1"/>
</dbReference>
<dbReference type="Pfam" id="PF00270">
    <property type="entry name" value="DEAD"/>
    <property type="match status" value="1"/>
</dbReference>
<comment type="caution">
    <text evidence="2">The sequence shown here is derived from an EMBL/GenBank/DDBJ whole genome shotgun (WGS) entry which is preliminary data.</text>
</comment>
<evidence type="ECO:0000259" key="1">
    <source>
        <dbReference type="PROSITE" id="PS51192"/>
    </source>
</evidence>
<gene>
    <name evidence="2" type="ORF">BO222_00885</name>
</gene>
<dbReference type="InterPro" id="IPR052511">
    <property type="entry name" value="ATP-dep_Helicase"/>
</dbReference>
<dbReference type="Proteomes" id="UP000186341">
    <property type="component" value="Unassembled WGS sequence"/>
</dbReference>
<dbReference type="PROSITE" id="PS51192">
    <property type="entry name" value="HELICASE_ATP_BIND_1"/>
    <property type="match status" value="1"/>
</dbReference>
<dbReference type="SUPFAM" id="SSF52540">
    <property type="entry name" value="P-loop containing nucleoside triphosphate hydrolases"/>
    <property type="match status" value="1"/>
</dbReference>
<name>A0A1U7NJ13_9FIRM</name>
<accession>A0A1U7NJ13</accession>
<feature type="domain" description="Helicase ATP-binding" evidence="1">
    <location>
        <begin position="12"/>
        <end position="177"/>
    </location>
</feature>
<dbReference type="GeneID" id="82201803"/>
<evidence type="ECO:0000313" key="2">
    <source>
        <dbReference type="EMBL" id="OLU42926.1"/>
    </source>
</evidence>
<sequence>MKLKVTQEIAADAIMNTDAHVLITSKTASGKTEAAFLPALSLLSKKPSKSIGILYISPLKDLINDQNKRLSSLLKYGNIPVFSWNGDVSGSQKQKVLEINQGILQMTPESLEAMLMVNSQNAVRLFSDTQFIIIDEIHSFLGSDRGGELFNLMVRLERLCGRQYRRIALSATLASARSVLWYLSSQTNRKAILCKPRDEEKDVEIYLHNYTIPHEEEVKQKVEQEWQTFLYDQLRDQKRLSFATAGKKQNQLPMR</sequence>
<dbReference type="PANTHER" id="PTHR47962:SF5">
    <property type="entry name" value="ATP-DEPENDENT HELICASE LHR-RELATED"/>
    <property type="match status" value="1"/>
</dbReference>
<dbReference type="OrthoDB" id="9774462at2"/>
<dbReference type="SMART" id="SM00487">
    <property type="entry name" value="DEXDc"/>
    <property type="match status" value="1"/>
</dbReference>
<protein>
    <recommendedName>
        <fullName evidence="1">Helicase ATP-binding domain-containing protein</fullName>
    </recommendedName>
</protein>
<dbReference type="Gene3D" id="3.40.50.300">
    <property type="entry name" value="P-loop containing nucleotide triphosphate hydrolases"/>
    <property type="match status" value="1"/>
</dbReference>
<reference evidence="2 3" key="1">
    <citation type="submission" date="2016-11" db="EMBL/GenBank/DDBJ databases">
        <title>Description of two novel members of the family Erysipelotrichaceae: Ileibacterium lipovorans gen. nov., sp. nov. and Dubosiella newyorkensis, gen. nov., sp. nov.</title>
        <authorList>
            <person name="Cox L.M."/>
            <person name="Sohn J."/>
            <person name="Tyrrell K.L."/>
            <person name="Citron D.M."/>
            <person name="Lawson P.A."/>
            <person name="Patel N.B."/>
            <person name="Iizumi T."/>
            <person name="Perez-Perez G.I."/>
            <person name="Goldstein E.J."/>
            <person name="Blaser M.J."/>
        </authorList>
    </citation>
    <scope>NUCLEOTIDE SEQUENCE [LARGE SCALE GENOMIC DNA]</scope>
    <source>
        <strain evidence="2 3">NYU-BL-A3</strain>
    </source>
</reference>
<dbReference type="RefSeq" id="WP_075817547.1">
    <property type="nucleotide sequence ID" value="NZ_CAPNHH010000154.1"/>
</dbReference>
<dbReference type="AlphaFoldDB" id="A0A1U7NJ13"/>
<dbReference type="GO" id="GO:0016887">
    <property type="term" value="F:ATP hydrolysis activity"/>
    <property type="evidence" value="ECO:0007669"/>
    <property type="project" value="TreeGrafter"/>
</dbReference>
<dbReference type="InterPro" id="IPR027417">
    <property type="entry name" value="P-loop_NTPase"/>
</dbReference>
<dbReference type="InterPro" id="IPR011545">
    <property type="entry name" value="DEAD/DEAH_box_helicase_dom"/>
</dbReference>
<proteinExistence type="predicted"/>
<evidence type="ECO:0000313" key="3">
    <source>
        <dbReference type="Proteomes" id="UP000186341"/>
    </source>
</evidence>
<dbReference type="EMBL" id="MPJW01000032">
    <property type="protein sequence ID" value="OLU42926.1"/>
    <property type="molecule type" value="Genomic_DNA"/>
</dbReference>
<organism evidence="2 3">
    <name type="scientific">Ileibacterium valens</name>
    <dbReference type="NCBI Taxonomy" id="1862668"/>
    <lineage>
        <taxon>Bacteria</taxon>
        <taxon>Bacillati</taxon>
        <taxon>Bacillota</taxon>
        <taxon>Erysipelotrichia</taxon>
        <taxon>Erysipelotrichales</taxon>
        <taxon>Erysipelotrichaceae</taxon>
        <taxon>Ileibacterium</taxon>
    </lineage>
</organism>
<dbReference type="GO" id="GO:0005524">
    <property type="term" value="F:ATP binding"/>
    <property type="evidence" value="ECO:0007669"/>
    <property type="project" value="InterPro"/>
</dbReference>
<keyword evidence="3" id="KW-1185">Reference proteome</keyword>
<dbReference type="GO" id="GO:0003677">
    <property type="term" value="F:DNA binding"/>
    <property type="evidence" value="ECO:0007669"/>
    <property type="project" value="TreeGrafter"/>
</dbReference>
<dbReference type="InterPro" id="IPR014001">
    <property type="entry name" value="Helicase_ATP-bd"/>
</dbReference>